<dbReference type="GO" id="GO:0005783">
    <property type="term" value="C:endoplasmic reticulum"/>
    <property type="evidence" value="ECO:0007669"/>
    <property type="project" value="TreeGrafter"/>
</dbReference>
<protein>
    <recommendedName>
        <fullName evidence="8">NAD(P)-binding protein</fullName>
    </recommendedName>
</protein>
<dbReference type="PRINTS" id="PR00080">
    <property type="entry name" value="SDRFAMILY"/>
</dbReference>
<evidence type="ECO:0000256" key="5">
    <source>
        <dbReference type="SAM" id="Phobius"/>
    </source>
</evidence>
<proteinExistence type="inferred from homology"/>
<name>A0AA39XKB5_9PEZI</name>
<evidence type="ECO:0000313" key="6">
    <source>
        <dbReference type="EMBL" id="KAK0634887.1"/>
    </source>
</evidence>
<reference evidence="6" key="1">
    <citation type="submission" date="2023-06" db="EMBL/GenBank/DDBJ databases">
        <title>Genome-scale phylogeny and comparative genomics of the fungal order Sordariales.</title>
        <authorList>
            <consortium name="Lawrence Berkeley National Laboratory"/>
            <person name="Hensen N."/>
            <person name="Bonometti L."/>
            <person name="Westerberg I."/>
            <person name="Brannstrom I.O."/>
            <person name="Guillou S."/>
            <person name="Cros-Aarteil S."/>
            <person name="Calhoun S."/>
            <person name="Haridas S."/>
            <person name="Kuo A."/>
            <person name="Mondo S."/>
            <person name="Pangilinan J."/>
            <person name="Riley R."/>
            <person name="LaButti K."/>
            <person name="Andreopoulos B."/>
            <person name="Lipzen A."/>
            <person name="Chen C."/>
            <person name="Yanf M."/>
            <person name="Daum C."/>
            <person name="Ng V."/>
            <person name="Clum A."/>
            <person name="Steindorff A."/>
            <person name="Ohm R."/>
            <person name="Martin F."/>
            <person name="Silar P."/>
            <person name="Natvig D."/>
            <person name="Lalanne C."/>
            <person name="Gautier V."/>
            <person name="Ament-velasquez S.L."/>
            <person name="Kruys A."/>
            <person name="Hutchinson M.I."/>
            <person name="Powell A.J."/>
            <person name="Barry K."/>
            <person name="Miller A.N."/>
            <person name="Grigoriev I.V."/>
            <person name="Debuchy R."/>
            <person name="Gladieux P."/>
            <person name="Thoren M.H."/>
            <person name="Johannesson H."/>
        </authorList>
    </citation>
    <scope>NUCLEOTIDE SEQUENCE</scope>
    <source>
        <strain evidence="6">SMH3391-2</strain>
    </source>
</reference>
<evidence type="ECO:0000256" key="3">
    <source>
        <dbReference type="ARBA" id="ARBA00023002"/>
    </source>
</evidence>
<dbReference type="InterPro" id="IPR002347">
    <property type="entry name" value="SDR_fam"/>
</dbReference>
<evidence type="ECO:0000313" key="7">
    <source>
        <dbReference type="Proteomes" id="UP001174934"/>
    </source>
</evidence>
<accession>A0AA39XKB5</accession>
<dbReference type="GO" id="GO:0000140">
    <property type="term" value="F:acylglycerone-phosphate reductase (NADP+) activity"/>
    <property type="evidence" value="ECO:0007669"/>
    <property type="project" value="TreeGrafter"/>
</dbReference>
<dbReference type="InterPro" id="IPR020904">
    <property type="entry name" value="Sc_DH/Rdtase_CS"/>
</dbReference>
<dbReference type="AlphaFoldDB" id="A0AA39XKB5"/>
<keyword evidence="5" id="KW-1133">Transmembrane helix</keyword>
<dbReference type="Pfam" id="PF00106">
    <property type="entry name" value="adh_short"/>
    <property type="match status" value="1"/>
</dbReference>
<keyword evidence="5" id="KW-0812">Transmembrane</keyword>
<comment type="similarity">
    <text evidence="1 4">Belongs to the short-chain dehydrogenases/reductases (SDR) family.</text>
</comment>
<keyword evidence="7" id="KW-1185">Reference proteome</keyword>
<dbReference type="Proteomes" id="UP001174934">
    <property type="component" value="Unassembled WGS sequence"/>
</dbReference>
<evidence type="ECO:0000256" key="1">
    <source>
        <dbReference type="ARBA" id="ARBA00006484"/>
    </source>
</evidence>
<evidence type="ECO:0000256" key="4">
    <source>
        <dbReference type="RuleBase" id="RU000363"/>
    </source>
</evidence>
<comment type="caution">
    <text evidence="6">The sequence shown here is derived from an EMBL/GenBank/DDBJ whole genome shotgun (WGS) entry which is preliminary data.</text>
</comment>
<feature type="transmembrane region" description="Helical" evidence="5">
    <location>
        <begin position="170"/>
        <end position="192"/>
    </location>
</feature>
<dbReference type="EMBL" id="JAULSR010000001">
    <property type="protein sequence ID" value="KAK0634887.1"/>
    <property type="molecule type" value="Genomic_DNA"/>
</dbReference>
<dbReference type="Gene3D" id="3.40.50.720">
    <property type="entry name" value="NAD(P)-binding Rossmann-like Domain"/>
    <property type="match status" value="1"/>
</dbReference>
<dbReference type="GO" id="GO:0019433">
    <property type="term" value="P:triglyceride catabolic process"/>
    <property type="evidence" value="ECO:0007669"/>
    <property type="project" value="TreeGrafter"/>
</dbReference>
<evidence type="ECO:0008006" key="8">
    <source>
        <dbReference type="Google" id="ProtNLM"/>
    </source>
</evidence>
<dbReference type="GO" id="GO:0005811">
    <property type="term" value="C:lipid droplet"/>
    <property type="evidence" value="ECO:0007669"/>
    <property type="project" value="TreeGrafter"/>
</dbReference>
<dbReference type="PANTHER" id="PTHR44169">
    <property type="entry name" value="NADPH-DEPENDENT 1-ACYLDIHYDROXYACETONE PHOSPHATE REDUCTASE"/>
    <property type="match status" value="1"/>
</dbReference>
<keyword evidence="2" id="KW-0521">NADP</keyword>
<gene>
    <name evidence="6" type="ORF">B0T17DRAFT_623040</name>
</gene>
<keyword evidence="3" id="KW-0560">Oxidoreductase</keyword>
<sequence length="286" mass="32180">MSERKRFSLVTGCGQGGIGEALVTEYLRRGIRPIATILPSESSRHLADRGIDWFTLDVTREDSVTRLKQDVGHLTGGFLDVLVNNAYITFDSLAYTMTAIDTDVTEVQHMFDVNVFGPMRMIRHFHGMLITSAGTIVNIGSVGGIVPYVYGSAYNATKAALHHWSNTLRVEMAPLGVKVLTIISGEIGTNILKRDMERKLPQESYYAPLAAEFEQHVQRTPNTTDRFVYAENVVGQSLKPHPPAWFWYGNTTLLVRLLDTFAWHTIWDYIFRAIFNLGKLAKAKRE</sequence>
<dbReference type="SUPFAM" id="SSF51735">
    <property type="entry name" value="NAD(P)-binding Rossmann-fold domains"/>
    <property type="match status" value="1"/>
</dbReference>
<dbReference type="PROSITE" id="PS00061">
    <property type="entry name" value="ADH_SHORT"/>
    <property type="match status" value="1"/>
</dbReference>
<keyword evidence="5" id="KW-0472">Membrane</keyword>
<organism evidence="6 7">
    <name type="scientific">Bombardia bombarda</name>
    <dbReference type="NCBI Taxonomy" id="252184"/>
    <lineage>
        <taxon>Eukaryota</taxon>
        <taxon>Fungi</taxon>
        <taxon>Dikarya</taxon>
        <taxon>Ascomycota</taxon>
        <taxon>Pezizomycotina</taxon>
        <taxon>Sordariomycetes</taxon>
        <taxon>Sordariomycetidae</taxon>
        <taxon>Sordariales</taxon>
        <taxon>Lasiosphaeriaceae</taxon>
        <taxon>Bombardia</taxon>
    </lineage>
</organism>
<dbReference type="PANTHER" id="PTHR44169:SF3">
    <property type="entry name" value="SHORT-CHAIN DEHYDROGENASE SRDE"/>
    <property type="match status" value="1"/>
</dbReference>
<dbReference type="GO" id="GO:0006654">
    <property type="term" value="P:phosphatidic acid biosynthetic process"/>
    <property type="evidence" value="ECO:0007669"/>
    <property type="project" value="TreeGrafter"/>
</dbReference>
<dbReference type="GO" id="GO:0004806">
    <property type="term" value="F:triacylglycerol lipase activity"/>
    <property type="evidence" value="ECO:0007669"/>
    <property type="project" value="TreeGrafter"/>
</dbReference>
<dbReference type="PRINTS" id="PR00081">
    <property type="entry name" value="GDHRDH"/>
</dbReference>
<dbReference type="InterPro" id="IPR036291">
    <property type="entry name" value="NAD(P)-bd_dom_sf"/>
</dbReference>
<feature type="transmembrane region" description="Helical" evidence="5">
    <location>
        <begin position="129"/>
        <end position="150"/>
    </location>
</feature>
<evidence type="ECO:0000256" key="2">
    <source>
        <dbReference type="ARBA" id="ARBA00022857"/>
    </source>
</evidence>